<evidence type="ECO:0000313" key="3">
    <source>
        <dbReference type="Proteomes" id="UP000011135"/>
    </source>
</evidence>
<accession>L8JJ04</accession>
<dbReference type="InterPro" id="IPR015947">
    <property type="entry name" value="PUA-like_sf"/>
</dbReference>
<dbReference type="InterPro" id="IPR047197">
    <property type="entry name" value="THYN1-like_EVE"/>
</dbReference>
<feature type="domain" description="EVE" evidence="1">
    <location>
        <begin position="1"/>
        <end position="127"/>
    </location>
</feature>
<keyword evidence="3" id="KW-1185">Reference proteome</keyword>
<dbReference type="Pfam" id="PF01878">
    <property type="entry name" value="EVE"/>
    <property type="match status" value="1"/>
</dbReference>
<protein>
    <recommendedName>
        <fullName evidence="1">EVE domain-containing protein</fullName>
    </recommendedName>
</protein>
<sequence>MKSEPGTYSWDDLVRDKRTHWDGVRNYQARNNMKAMKEGDLALFYHSVNEKAVVGVAKIVKEYYQDPSTDDERWVVVDVAPYQQLKSSVTLDDIKNDKRLEQMVLVRNSRLSVQPVKKEEFDIILGMSE</sequence>
<dbReference type="Gene3D" id="3.10.590.10">
    <property type="entry name" value="ph1033 like domains"/>
    <property type="match status" value="1"/>
</dbReference>
<proteinExistence type="predicted"/>
<dbReference type="EMBL" id="AMZN01000093">
    <property type="protein sequence ID" value="ELR68770.1"/>
    <property type="molecule type" value="Genomic_DNA"/>
</dbReference>
<evidence type="ECO:0000313" key="2">
    <source>
        <dbReference type="EMBL" id="ELR68770.1"/>
    </source>
</evidence>
<dbReference type="SUPFAM" id="SSF88697">
    <property type="entry name" value="PUA domain-like"/>
    <property type="match status" value="1"/>
</dbReference>
<dbReference type="CDD" id="cd21133">
    <property type="entry name" value="EVE"/>
    <property type="match status" value="1"/>
</dbReference>
<name>L8JJ04_9BACT</name>
<dbReference type="InterPro" id="IPR002740">
    <property type="entry name" value="EVE_domain"/>
</dbReference>
<dbReference type="AlphaFoldDB" id="L8JJ04"/>
<dbReference type="PANTHER" id="PTHR14087">
    <property type="entry name" value="THYMOCYTE NUCLEAR PROTEIN 1"/>
    <property type="match status" value="1"/>
</dbReference>
<dbReference type="PANTHER" id="PTHR14087:SF7">
    <property type="entry name" value="THYMOCYTE NUCLEAR PROTEIN 1"/>
    <property type="match status" value="1"/>
</dbReference>
<comment type="caution">
    <text evidence="2">The sequence shown here is derived from an EMBL/GenBank/DDBJ whole genome shotgun (WGS) entry which is preliminary data.</text>
</comment>
<organism evidence="2 3">
    <name type="scientific">Fulvivirga imtechensis AK7</name>
    <dbReference type="NCBI Taxonomy" id="1237149"/>
    <lineage>
        <taxon>Bacteria</taxon>
        <taxon>Pseudomonadati</taxon>
        <taxon>Bacteroidota</taxon>
        <taxon>Cytophagia</taxon>
        <taxon>Cytophagales</taxon>
        <taxon>Fulvivirgaceae</taxon>
        <taxon>Fulvivirga</taxon>
    </lineage>
</organism>
<dbReference type="STRING" id="1237149.C900_05866"/>
<dbReference type="InterPro" id="IPR052181">
    <property type="entry name" value="5hmC_binding"/>
</dbReference>
<dbReference type="eggNOG" id="COG2947">
    <property type="taxonomic scope" value="Bacteria"/>
</dbReference>
<gene>
    <name evidence="2" type="ORF">C900_05866</name>
</gene>
<evidence type="ECO:0000259" key="1">
    <source>
        <dbReference type="Pfam" id="PF01878"/>
    </source>
</evidence>
<dbReference type="PATRIC" id="fig|1237149.3.peg.5184"/>
<reference evidence="2 3" key="1">
    <citation type="submission" date="2012-12" db="EMBL/GenBank/DDBJ databases">
        <title>Genome assembly of Fulvivirga imtechensis AK7.</title>
        <authorList>
            <person name="Nupur N."/>
            <person name="Khatri I."/>
            <person name="Kumar R."/>
            <person name="Subramanian S."/>
            <person name="Pinnaka A."/>
        </authorList>
    </citation>
    <scope>NUCLEOTIDE SEQUENCE [LARGE SCALE GENOMIC DNA]</scope>
    <source>
        <strain evidence="2 3">AK7</strain>
    </source>
</reference>
<dbReference type="Proteomes" id="UP000011135">
    <property type="component" value="Unassembled WGS sequence"/>
</dbReference>